<evidence type="ECO:0000256" key="1">
    <source>
        <dbReference type="SAM" id="MobiDB-lite"/>
    </source>
</evidence>
<keyword evidence="3" id="KW-1185">Reference proteome</keyword>
<evidence type="ECO:0000313" key="2">
    <source>
        <dbReference type="EMBL" id="MFC3684716.1"/>
    </source>
</evidence>
<accession>A0ABV7W4G5</accession>
<dbReference type="EMBL" id="JBHRXX010000005">
    <property type="protein sequence ID" value="MFC3684716.1"/>
    <property type="molecule type" value="Genomic_DNA"/>
</dbReference>
<feature type="region of interest" description="Disordered" evidence="1">
    <location>
        <begin position="38"/>
        <end position="111"/>
    </location>
</feature>
<protein>
    <recommendedName>
        <fullName evidence="4">Secretion system X translation initiation factor</fullName>
    </recommendedName>
</protein>
<evidence type="ECO:0000313" key="3">
    <source>
        <dbReference type="Proteomes" id="UP001595729"/>
    </source>
</evidence>
<gene>
    <name evidence="2" type="ORF">ACFOPI_14015</name>
</gene>
<feature type="compositionally biased region" description="Polar residues" evidence="1">
    <location>
        <begin position="76"/>
        <end position="87"/>
    </location>
</feature>
<evidence type="ECO:0008006" key="4">
    <source>
        <dbReference type="Google" id="ProtNLM"/>
    </source>
</evidence>
<reference evidence="3" key="1">
    <citation type="journal article" date="2019" name="Int. J. Syst. Evol. Microbiol.">
        <title>The Global Catalogue of Microorganisms (GCM) 10K type strain sequencing project: providing services to taxonomists for standard genome sequencing and annotation.</title>
        <authorList>
            <consortium name="The Broad Institute Genomics Platform"/>
            <consortium name="The Broad Institute Genome Sequencing Center for Infectious Disease"/>
            <person name="Wu L."/>
            <person name="Ma J."/>
        </authorList>
    </citation>
    <scope>NUCLEOTIDE SEQUENCE [LARGE SCALE GENOMIC DNA]</scope>
    <source>
        <strain evidence="3">KCTC 42501</strain>
    </source>
</reference>
<comment type="caution">
    <text evidence="2">The sequence shown here is derived from an EMBL/GenBank/DDBJ whole genome shotgun (WGS) entry which is preliminary data.</text>
</comment>
<sequence>MTSPSSPAKRSAGTRRWWLWLPLLAVSAWLAFEQPAPAETEIVQPSKRAAEPRALPRVAHSDDEPLLALQDRRQWPSISPSHEQPTNDLFARRSWTPPPKPVAAVKPPPPPPPMAPPLPFSFLGKKAEGGAWEVYLARGDLSYIVREGTTFAEVYRVESIRPPEMTLTYLPLEQTQVMNIGAAQ</sequence>
<dbReference type="Proteomes" id="UP001595729">
    <property type="component" value="Unassembled WGS sequence"/>
</dbReference>
<name>A0ABV7W4G5_9BURK</name>
<proteinExistence type="predicted"/>
<feature type="compositionally biased region" description="Pro residues" evidence="1">
    <location>
        <begin position="96"/>
        <end position="111"/>
    </location>
</feature>
<organism evidence="2 3">
    <name type="scientific">Hydrogenophaga luteola</name>
    <dbReference type="NCBI Taxonomy" id="1591122"/>
    <lineage>
        <taxon>Bacteria</taxon>
        <taxon>Pseudomonadati</taxon>
        <taxon>Pseudomonadota</taxon>
        <taxon>Betaproteobacteria</taxon>
        <taxon>Burkholderiales</taxon>
        <taxon>Comamonadaceae</taxon>
        <taxon>Hydrogenophaga</taxon>
    </lineage>
</organism>